<evidence type="ECO:0000256" key="1">
    <source>
        <dbReference type="SAM" id="Phobius"/>
    </source>
</evidence>
<feature type="transmembrane region" description="Helical" evidence="1">
    <location>
        <begin position="20"/>
        <end position="39"/>
    </location>
</feature>
<organism evidence="2 3">
    <name type="scientific">Calothrix parietina FACHB-288</name>
    <dbReference type="NCBI Taxonomy" id="2692896"/>
    <lineage>
        <taxon>Bacteria</taxon>
        <taxon>Bacillati</taxon>
        <taxon>Cyanobacteriota</taxon>
        <taxon>Cyanophyceae</taxon>
        <taxon>Nostocales</taxon>
        <taxon>Calotrichaceae</taxon>
        <taxon>Calothrix</taxon>
    </lineage>
</organism>
<dbReference type="EMBL" id="JACJQH010000042">
    <property type="protein sequence ID" value="MBD2198515.1"/>
    <property type="molecule type" value="Genomic_DNA"/>
</dbReference>
<dbReference type="Proteomes" id="UP000658514">
    <property type="component" value="Unassembled WGS sequence"/>
</dbReference>
<keyword evidence="1" id="KW-1133">Transmembrane helix</keyword>
<protein>
    <submittedName>
        <fullName evidence="2">Uncharacterized protein</fullName>
    </submittedName>
</protein>
<reference evidence="2 3" key="1">
    <citation type="journal article" date="2020" name="ISME J.">
        <title>Comparative genomics reveals insights into cyanobacterial evolution and habitat adaptation.</title>
        <authorList>
            <person name="Chen M.Y."/>
            <person name="Teng W.K."/>
            <person name="Zhao L."/>
            <person name="Hu C.X."/>
            <person name="Zhou Y.K."/>
            <person name="Han B.P."/>
            <person name="Song L.R."/>
            <person name="Shu W.S."/>
        </authorList>
    </citation>
    <scope>NUCLEOTIDE SEQUENCE [LARGE SCALE GENOMIC DNA]</scope>
    <source>
        <strain evidence="2 3">FACHB-288</strain>
    </source>
</reference>
<keyword evidence="1" id="KW-0472">Membrane</keyword>
<sequence length="67" mass="7966">MIDSVHIEQSTHNSVYINTFIWLDIIIIHVLLFVAFNAYHKYRATILRQKVATLEKLWLLEINKKKA</sequence>
<name>A0ABR8AER2_9CYAN</name>
<proteinExistence type="predicted"/>
<accession>A0ABR8AER2</accession>
<comment type="caution">
    <text evidence="2">The sequence shown here is derived from an EMBL/GenBank/DDBJ whole genome shotgun (WGS) entry which is preliminary data.</text>
</comment>
<keyword evidence="1" id="KW-0812">Transmembrane</keyword>
<gene>
    <name evidence="2" type="ORF">H6G24_24020</name>
</gene>
<keyword evidence="3" id="KW-1185">Reference proteome</keyword>
<evidence type="ECO:0000313" key="2">
    <source>
        <dbReference type="EMBL" id="MBD2198515.1"/>
    </source>
</evidence>
<evidence type="ECO:0000313" key="3">
    <source>
        <dbReference type="Proteomes" id="UP000658514"/>
    </source>
</evidence>